<dbReference type="SUPFAM" id="SSF53335">
    <property type="entry name" value="S-adenosyl-L-methionine-dependent methyltransferases"/>
    <property type="match status" value="1"/>
</dbReference>
<dbReference type="GO" id="GO:0003677">
    <property type="term" value="F:DNA binding"/>
    <property type="evidence" value="ECO:0007669"/>
    <property type="project" value="InterPro"/>
</dbReference>
<evidence type="ECO:0000313" key="4">
    <source>
        <dbReference type="EMBL" id="KKK68480.1"/>
    </source>
</evidence>
<organism evidence="4">
    <name type="scientific">marine sediment metagenome</name>
    <dbReference type="NCBI Taxonomy" id="412755"/>
    <lineage>
        <taxon>unclassified sequences</taxon>
        <taxon>metagenomes</taxon>
        <taxon>ecological metagenomes</taxon>
    </lineage>
</organism>
<dbReference type="InterPro" id="IPR002941">
    <property type="entry name" value="DNA_methylase_N4/N6"/>
</dbReference>
<dbReference type="AlphaFoldDB" id="A0A0F8Y4E6"/>
<dbReference type="GO" id="GO:0032259">
    <property type="term" value="P:methylation"/>
    <property type="evidence" value="ECO:0007669"/>
    <property type="project" value="UniProtKB-KW"/>
</dbReference>
<keyword evidence="1" id="KW-0489">Methyltransferase</keyword>
<evidence type="ECO:0000256" key="2">
    <source>
        <dbReference type="ARBA" id="ARBA00022679"/>
    </source>
</evidence>
<name>A0A0F8Y4E6_9ZZZZ</name>
<dbReference type="PRINTS" id="PR00508">
    <property type="entry name" value="S21N4MTFRASE"/>
</dbReference>
<proteinExistence type="predicted"/>
<accession>A0A0F8Y4E6</accession>
<dbReference type="Gene3D" id="3.40.50.150">
    <property type="entry name" value="Vaccinia Virus protein VP39"/>
    <property type="match status" value="1"/>
</dbReference>
<dbReference type="InterPro" id="IPR029063">
    <property type="entry name" value="SAM-dependent_MTases_sf"/>
</dbReference>
<evidence type="ECO:0000259" key="3">
    <source>
        <dbReference type="Pfam" id="PF01555"/>
    </source>
</evidence>
<reference evidence="4" key="1">
    <citation type="journal article" date="2015" name="Nature">
        <title>Complex archaea that bridge the gap between prokaryotes and eukaryotes.</title>
        <authorList>
            <person name="Spang A."/>
            <person name="Saw J.H."/>
            <person name="Jorgensen S.L."/>
            <person name="Zaremba-Niedzwiedzka K."/>
            <person name="Martijn J."/>
            <person name="Lind A.E."/>
            <person name="van Eijk R."/>
            <person name="Schleper C."/>
            <person name="Guy L."/>
            <person name="Ettema T.J."/>
        </authorList>
    </citation>
    <scope>NUCLEOTIDE SEQUENCE</scope>
</reference>
<dbReference type="Pfam" id="PF01555">
    <property type="entry name" value="N6_N4_Mtase"/>
    <property type="match status" value="1"/>
</dbReference>
<dbReference type="GO" id="GO:0008170">
    <property type="term" value="F:N-methyltransferase activity"/>
    <property type="evidence" value="ECO:0007669"/>
    <property type="project" value="InterPro"/>
</dbReference>
<dbReference type="InterPro" id="IPR001091">
    <property type="entry name" value="RM_Methyltransferase"/>
</dbReference>
<sequence length="226" mass="25443">LKKVESIITDPVWPNALASLAGSEDPYGLFQEFCEILPKGLERLVIELGCDSDPRFLQCVPDRLKIIRVCWLDYLIPSYKGRILYTGDVAYAFGKPPSSIPGRRLLSGKCTSRNQDKIFARKTGRNRTGRRPTAVPADGLPHPTPRRLDHAKWLVKNFSQSQVVDPFMGSGTMAVAAKHLNRQFIGIEIKEEYCQLAVKRLRQEVMKIDTNPGPARDEGVKNRKLL</sequence>
<gene>
    <name evidence="4" type="ORF">LCGC14_2943620</name>
</gene>
<evidence type="ECO:0000256" key="1">
    <source>
        <dbReference type="ARBA" id="ARBA00022603"/>
    </source>
</evidence>
<dbReference type="EMBL" id="LAZR01059113">
    <property type="protein sequence ID" value="KKK68480.1"/>
    <property type="molecule type" value="Genomic_DNA"/>
</dbReference>
<protein>
    <recommendedName>
        <fullName evidence="3">DNA methylase N-4/N-6 domain-containing protein</fullName>
    </recommendedName>
</protein>
<feature type="non-terminal residue" evidence="4">
    <location>
        <position position="1"/>
    </location>
</feature>
<comment type="caution">
    <text evidence="4">The sequence shown here is derived from an EMBL/GenBank/DDBJ whole genome shotgun (WGS) entry which is preliminary data.</text>
</comment>
<feature type="domain" description="DNA methylase N-4/N-6" evidence="3">
    <location>
        <begin position="133"/>
        <end position="199"/>
    </location>
</feature>
<keyword evidence="2" id="KW-0808">Transferase</keyword>